<dbReference type="OrthoDB" id="10250730at2759"/>
<dbReference type="PANTHER" id="PTHR23200">
    <property type="entry name" value="METALLO-BETA-LACTAMASE DOMAIN-CONTAINING PROTEIN 1"/>
    <property type="match status" value="1"/>
</dbReference>
<reference evidence="1" key="1">
    <citation type="submission" date="2022-01" db="EMBL/GenBank/DDBJ databases">
        <authorList>
            <person name="King R."/>
        </authorList>
    </citation>
    <scope>NUCLEOTIDE SEQUENCE</scope>
</reference>
<dbReference type="Proteomes" id="UP001152798">
    <property type="component" value="Chromosome 6"/>
</dbReference>
<accession>A0A9P0HNX1</accession>
<dbReference type="PANTHER" id="PTHR23200:SF48">
    <property type="entry name" value="METALLO-BETA-LACTAMASE DOMAIN-CONTAINING PROTEIN 1"/>
    <property type="match status" value="1"/>
</dbReference>
<organism evidence="1 2">
    <name type="scientific">Nezara viridula</name>
    <name type="common">Southern green stink bug</name>
    <name type="synonym">Cimex viridulus</name>
    <dbReference type="NCBI Taxonomy" id="85310"/>
    <lineage>
        <taxon>Eukaryota</taxon>
        <taxon>Metazoa</taxon>
        <taxon>Ecdysozoa</taxon>
        <taxon>Arthropoda</taxon>
        <taxon>Hexapoda</taxon>
        <taxon>Insecta</taxon>
        <taxon>Pterygota</taxon>
        <taxon>Neoptera</taxon>
        <taxon>Paraneoptera</taxon>
        <taxon>Hemiptera</taxon>
        <taxon>Heteroptera</taxon>
        <taxon>Panheteroptera</taxon>
        <taxon>Pentatomomorpha</taxon>
        <taxon>Pentatomoidea</taxon>
        <taxon>Pentatomidae</taxon>
        <taxon>Pentatominae</taxon>
        <taxon>Nezara</taxon>
    </lineage>
</organism>
<keyword evidence="2" id="KW-1185">Reference proteome</keyword>
<gene>
    <name evidence="1" type="ORF">NEZAVI_LOCUS14216</name>
</gene>
<dbReference type="SUPFAM" id="SSF56281">
    <property type="entry name" value="Metallo-hydrolase/oxidoreductase"/>
    <property type="match status" value="1"/>
</dbReference>
<protein>
    <submittedName>
        <fullName evidence="1">Uncharacterized protein</fullName>
    </submittedName>
</protein>
<dbReference type="InterPro" id="IPR036866">
    <property type="entry name" value="RibonucZ/Hydroxyglut_hydro"/>
</dbReference>
<dbReference type="Gene3D" id="3.60.15.10">
    <property type="entry name" value="Ribonuclease Z/Hydroxyacylglutathione hydrolase-like"/>
    <property type="match status" value="1"/>
</dbReference>
<proteinExistence type="predicted"/>
<sequence>MVYEVVIVHEGYINEEDDYTLRKNCTCTLIKGKVNVIVNTMTPWDKSQILSVLKDHKLETSDIKYVISTQPTSGFAGNNFMFENSYHIVGHAYTQKNTYLFEPFSYGNPLCIDGDDLKVIPTSGCTLKDVSVLVKTADGIVAITGALFLNEEDLKNDYKSIRFCNGSYFPQNQIHSRRMIVKIANYIIPGYGKMFEVDENVKKSFLDRIIL</sequence>
<evidence type="ECO:0000313" key="1">
    <source>
        <dbReference type="EMBL" id="CAH1406228.1"/>
    </source>
</evidence>
<dbReference type="InterPro" id="IPR039344">
    <property type="entry name" value="MBLAC1"/>
</dbReference>
<dbReference type="EMBL" id="OV725082">
    <property type="protein sequence ID" value="CAH1406228.1"/>
    <property type="molecule type" value="Genomic_DNA"/>
</dbReference>
<dbReference type="CDD" id="cd07711">
    <property type="entry name" value="MBLAC1-like_MBL-fold"/>
    <property type="match status" value="1"/>
</dbReference>
<dbReference type="AlphaFoldDB" id="A0A9P0HNX1"/>
<evidence type="ECO:0000313" key="2">
    <source>
        <dbReference type="Proteomes" id="UP001152798"/>
    </source>
</evidence>
<name>A0A9P0HNX1_NEZVI</name>